<dbReference type="VEuPathDB" id="FungiDB:DEHA2B05236g"/>
<feature type="transmembrane region" description="Helical" evidence="6">
    <location>
        <begin position="57"/>
        <end position="76"/>
    </location>
</feature>
<evidence type="ECO:0000256" key="2">
    <source>
        <dbReference type="ARBA" id="ARBA00022692"/>
    </source>
</evidence>
<dbReference type="InParanoid" id="Q6BX79"/>
<evidence type="ECO:0000313" key="10">
    <source>
        <dbReference type="Proteomes" id="UP000000599"/>
    </source>
</evidence>
<protein>
    <recommendedName>
        <fullName evidence="6">Reticulon-like protein</fullName>
    </recommendedName>
</protein>
<dbReference type="KEGG" id="dha:DEHA2B05236g"/>
<feature type="compositionally biased region" description="Low complexity" evidence="7">
    <location>
        <begin position="237"/>
        <end position="251"/>
    </location>
</feature>
<evidence type="ECO:0000256" key="7">
    <source>
        <dbReference type="SAM" id="MobiDB-lite"/>
    </source>
</evidence>
<dbReference type="GO" id="GO:0009617">
    <property type="term" value="P:response to bacterium"/>
    <property type="evidence" value="ECO:0007669"/>
    <property type="project" value="InterPro"/>
</dbReference>
<feature type="transmembrane region" description="Helical" evidence="6">
    <location>
        <begin position="143"/>
        <end position="163"/>
    </location>
</feature>
<dbReference type="RefSeq" id="XP_457190.1">
    <property type="nucleotide sequence ID" value="XM_457190.1"/>
</dbReference>
<organism evidence="9 10">
    <name type="scientific">Debaryomyces hansenii (strain ATCC 36239 / CBS 767 / BCRC 21394 / JCM 1990 / NBRC 0083 / IGC 2968)</name>
    <name type="common">Yeast</name>
    <name type="synonym">Torulaspora hansenii</name>
    <dbReference type="NCBI Taxonomy" id="284592"/>
    <lineage>
        <taxon>Eukaryota</taxon>
        <taxon>Fungi</taxon>
        <taxon>Dikarya</taxon>
        <taxon>Ascomycota</taxon>
        <taxon>Saccharomycotina</taxon>
        <taxon>Pichiomycetes</taxon>
        <taxon>Debaryomycetaceae</taxon>
        <taxon>Debaryomyces</taxon>
    </lineage>
</organism>
<evidence type="ECO:0000256" key="3">
    <source>
        <dbReference type="ARBA" id="ARBA00022824"/>
    </source>
</evidence>
<dbReference type="PANTHER" id="PTHR10994:SF193">
    <property type="entry name" value="RETICULON-LIKE PROTEIN"/>
    <property type="match status" value="1"/>
</dbReference>
<feature type="region of interest" description="Disordered" evidence="7">
    <location>
        <begin position="228"/>
        <end position="279"/>
    </location>
</feature>
<dbReference type="FunCoup" id="Q6BX79">
    <property type="interactions" value="277"/>
</dbReference>
<dbReference type="InterPro" id="IPR003388">
    <property type="entry name" value="Reticulon"/>
</dbReference>
<keyword evidence="10" id="KW-1185">Reference proteome</keyword>
<dbReference type="EMBL" id="CR382134">
    <property type="protein sequence ID" value="CAG85185.1"/>
    <property type="molecule type" value="Genomic_DNA"/>
</dbReference>
<keyword evidence="2 6" id="KW-0812">Transmembrane</keyword>
<dbReference type="Proteomes" id="UP000000599">
    <property type="component" value="Chromosome B"/>
</dbReference>
<dbReference type="PANTHER" id="PTHR10994">
    <property type="entry name" value="RETICULON"/>
    <property type="match status" value="1"/>
</dbReference>
<sequence>MSTPTVPTTTAPLAKKDCHCDLLTWKDPVKTGKVFGTIIFTLLVLKTVNLFNIFFHFAYIGLLVSAILEYVGKFVVGEGFVSKYKPATKTYAKKINDELLPHVAEFNEKFEAEIQKILYAHDIEATLKAAGISYILYKITSLFSLYTLITIVVVLAFTVPAVYVRNKKEIDAAIAQYSKLAKEKTAEYTKLAQDKAAPQLEALAEKTGPIGAMIKNYLPTRTAGSTVGDNRDVSFEGSSSAASTGASTGASKFPDVPSTGLSGTQEFVDETKTTIPESF</sequence>
<dbReference type="GeneID" id="2913043"/>
<evidence type="ECO:0000256" key="5">
    <source>
        <dbReference type="ARBA" id="ARBA00023136"/>
    </source>
</evidence>
<gene>
    <name evidence="9" type="ordered locus">DEHA2B05236g</name>
</gene>
<dbReference type="OMA" id="TGLMKQY"/>
<dbReference type="GO" id="GO:0005789">
    <property type="term" value="C:endoplasmic reticulum membrane"/>
    <property type="evidence" value="ECO:0007669"/>
    <property type="project" value="UniProtKB-SubCell"/>
</dbReference>
<evidence type="ECO:0000313" key="9">
    <source>
        <dbReference type="EMBL" id="CAG85185.1"/>
    </source>
</evidence>
<dbReference type="HOGENOM" id="CLU_050576_1_0_1"/>
<proteinExistence type="predicted"/>
<dbReference type="OrthoDB" id="567788at2759"/>
<evidence type="ECO:0000256" key="1">
    <source>
        <dbReference type="ARBA" id="ARBA00004477"/>
    </source>
</evidence>
<keyword evidence="4 6" id="KW-1133">Transmembrane helix</keyword>
<feature type="transmembrane region" description="Helical" evidence="6">
    <location>
        <begin position="34"/>
        <end position="51"/>
    </location>
</feature>
<dbReference type="PROSITE" id="PS50845">
    <property type="entry name" value="RETICULON"/>
    <property type="match status" value="1"/>
</dbReference>
<dbReference type="Pfam" id="PF02453">
    <property type="entry name" value="Reticulon"/>
    <property type="match status" value="1"/>
</dbReference>
<dbReference type="AlphaFoldDB" id="Q6BX79"/>
<keyword evidence="3 6" id="KW-0256">Endoplasmic reticulum</keyword>
<accession>Q6BX79</accession>
<name>Q6BX79_DEBHA</name>
<evidence type="ECO:0000259" key="8">
    <source>
        <dbReference type="PROSITE" id="PS50845"/>
    </source>
</evidence>
<dbReference type="STRING" id="284592.Q6BX79"/>
<evidence type="ECO:0000256" key="4">
    <source>
        <dbReference type="ARBA" id="ARBA00022989"/>
    </source>
</evidence>
<evidence type="ECO:0000256" key="6">
    <source>
        <dbReference type="RuleBase" id="RU363132"/>
    </source>
</evidence>
<keyword evidence="5 6" id="KW-0472">Membrane</keyword>
<dbReference type="eggNOG" id="KOG1792">
    <property type="taxonomic scope" value="Eukaryota"/>
</dbReference>
<dbReference type="InterPro" id="IPR045064">
    <property type="entry name" value="Reticulon-like"/>
</dbReference>
<reference evidence="9 10" key="1">
    <citation type="journal article" date="2004" name="Nature">
        <title>Genome evolution in yeasts.</title>
        <authorList>
            <consortium name="Genolevures"/>
            <person name="Dujon B."/>
            <person name="Sherman D."/>
            <person name="Fischer G."/>
            <person name="Durrens P."/>
            <person name="Casaregola S."/>
            <person name="Lafontaine I."/>
            <person name="de Montigny J."/>
            <person name="Marck C."/>
            <person name="Neuveglise C."/>
            <person name="Talla E."/>
            <person name="Goffard N."/>
            <person name="Frangeul L."/>
            <person name="Aigle M."/>
            <person name="Anthouard V."/>
            <person name="Babour A."/>
            <person name="Barbe V."/>
            <person name="Barnay S."/>
            <person name="Blanchin S."/>
            <person name="Beckerich J.M."/>
            <person name="Beyne E."/>
            <person name="Bleykasten C."/>
            <person name="Boisrame A."/>
            <person name="Boyer J."/>
            <person name="Cattolico L."/>
            <person name="Confanioleri F."/>
            <person name="de Daruvar A."/>
            <person name="Despons L."/>
            <person name="Fabre E."/>
            <person name="Fairhead C."/>
            <person name="Ferry-Dumazet H."/>
            <person name="Groppi A."/>
            <person name="Hantraye F."/>
            <person name="Hennequin C."/>
            <person name="Jauniaux N."/>
            <person name="Joyet P."/>
            <person name="Kachouri R."/>
            <person name="Kerrest A."/>
            <person name="Koszul R."/>
            <person name="Lemaire M."/>
            <person name="Lesur I."/>
            <person name="Ma L."/>
            <person name="Muller H."/>
            <person name="Nicaud J.M."/>
            <person name="Nikolski M."/>
            <person name="Oztas S."/>
            <person name="Ozier-Kalogeropoulos O."/>
            <person name="Pellenz S."/>
            <person name="Potier S."/>
            <person name="Richard G.F."/>
            <person name="Straub M.L."/>
            <person name="Suleau A."/>
            <person name="Swennene D."/>
            <person name="Tekaia F."/>
            <person name="Wesolowski-Louvel M."/>
            <person name="Westhof E."/>
            <person name="Wirth B."/>
            <person name="Zeniou-Meyer M."/>
            <person name="Zivanovic I."/>
            <person name="Bolotin-Fukuhara M."/>
            <person name="Thierry A."/>
            <person name="Bouchier C."/>
            <person name="Caudron B."/>
            <person name="Scarpelli C."/>
            <person name="Gaillardin C."/>
            <person name="Weissenbach J."/>
            <person name="Wincker P."/>
            <person name="Souciet J.L."/>
        </authorList>
    </citation>
    <scope>NUCLEOTIDE SEQUENCE [LARGE SCALE GENOMIC DNA]</scope>
    <source>
        <strain evidence="10">ATCC 36239 / CBS 767 / BCRC 21394 / JCM 1990 / NBRC 0083 / IGC 2968</strain>
    </source>
</reference>
<feature type="domain" description="Reticulon" evidence="8">
    <location>
        <begin position="19"/>
        <end position="205"/>
    </location>
</feature>
<comment type="subcellular location">
    <subcellularLocation>
        <location evidence="1 6">Endoplasmic reticulum membrane</location>
        <topology evidence="1 6">Multi-pass membrane protein</topology>
    </subcellularLocation>
</comment>